<dbReference type="Proteomes" id="UP000596252">
    <property type="component" value="Chromosome"/>
</dbReference>
<evidence type="ECO:0000313" key="3">
    <source>
        <dbReference type="Proteomes" id="UP000596252"/>
    </source>
</evidence>
<gene>
    <name evidence="2" type="ORF">JQC75_02220</name>
</gene>
<proteinExistence type="predicted"/>
<sequence>MFPNLSRRSRQRGSVLIIGIFVITVMFLLAAALIRMVSDADEALTLEVWGTRALASANSGADAAMAKLFPINGGAPVCNNTDSWTPPAVVGFHSCVVNLSCRSFSAEGVTQYLVVSRAHCESGDLRVSRSVEVSARAIP</sequence>
<reference evidence="2 3" key="1">
    <citation type="journal article" date="2012" name="Antonie Van Leeuwenhoek">
        <title>Shewanella litorisediminis sp. nov., a gammaproteobacterium isolated from a tidal flat sediment.</title>
        <authorList>
            <person name="Lee M.H."/>
            <person name="Yoon J.H."/>
        </authorList>
    </citation>
    <scope>NUCLEOTIDE SEQUENCE [LARGE SCALE GENOMIC DNA]</scope>
    <source>
        <strain evidence="2 3">SMK1-12</strain>
    </source>
</reference>
<keyword evidence="1" id="KW-1133">Transmembrane helix</keyword>
<name>A0ABX7G4J9_9GAMM</name>
<evidence type="ECO:0000256" key="1">
    <source>
        <dbReference type="SAM" id="Phobius"/>
    </source>
</evidence>
<feature type="transmembrane region" description="Helical" evidence="1">
    <location>
        <begin position="12"/>
        <end position="34"/>
    </location>
</feature>
<keyword evidence="3" id="KW-1185">Reference proteome</keyword>
<organism evidence="2 3">
    <name type="scientific">Shewanella litorisediminis</name>
    <dbReference type="NCBI Taxonomy" id="1173586"/>
    <lineage>
        <taxon>Bacteria</taxon>
        <taxon>Pseudomonadati</taxon>
        <taxon>Pseudomonadota</taxon>
        <taxon>Gammaproteobacteria</taxon>
        <taxon>Alteromonadales</taxon>
        <taxon>Shewanellaceae</taxon>
        <taxon>Shewanella</taxon>
    </lineage>
</organism>
<evidence type="ECO:0000313" key="2">
    <source>
        <dbReference type="EMBL" id="QRH02264.1"/>
    </source>
</evidence>
<dbReference type="EMBL" id="CP069213">
    <property type="protein sequence ID" value="QRH02264.1"/>
    <property type="molecule type" value="Genomic_DNA"/>
</dbReference>
<keyword evidence="1" id="KW-0812">Transmembrane</keyword>
<dbReference type="RefSeq" id="WP_203325882.1">
    <property type="nucleotide sequence ID" value="NZ_CP069213.1"/>
</dbReference>
<accession>A0ABX7G4J9</accession>
<protein>
    <submittedName>
        <fullName evidence="2">MSHA biogenesis protein MshP</fullName>
    </submittedName>
</protein>
<keyword evidence="1" id="KW-0472">Membrane</keyword>